<dbReference type="GO" id="GO:0071555">
    <property type="term" value="P:cell wall organization"/>
    <property type="evidence" value="ECO:0007669"/>
    <property type="project" value="UniProtKB-UniRule"/>
</dbReference>
<comment type="function">
    <text evidence="8 9">Involved in peptidoglycan biosynthesis. Transports lipid-linked peptidoglycan precursors from the inner to the outer leaflet of the cytoplasmic membrane.</text>
</comment>
<dbReference type="InterPro" id="IPR004268">
    <property type="entry name" value="MurJ"/>
</dbReference>
<feature type="transmembrane region" description="Helical" evidence="8">
    <location>
        <begin position="486"/>
        <end position="507"/>
    </location>
</feature>
<dbReference type="KEGG" id="atm:ANT_25910"/>
<dbReference type="NCBIfam" id="TIGR01695">
    <property type="entry name" value="murJ_mviN"/>
    <property type="match status" value="1"/>
</dbReference>
<dbReference type="PANTHER" id="PTHR47019">
    <property type="entry name" value="LIPID II FLIPPASE MURJ"/>
    <property type="match status" value="1"/>
</dbReference>
<evidence type="ECO:0000313" key="10">
    <source>
        <dbReference type="EMBL" id="BAJ64617.1"/>
    </source>
</evidence>
<dbReference type="OrthoDB" id="9804143at2"/>
<dbReference type="CDD" id="cd13123">
    <property type="entry name" value="MATE_MurJ_like"/>
    <property type="match status" value="1"/>
</dbReference>
<dbReference type="GO" id="GO:0034204">
    <property type="term" value="P:lipid translocation"/>
    <property type="evidence" value="ECO:0007669"/>
    <property type="project" value="TreeGrafter"/>
</dbReference>
<protein>
    <recommendedName>
        <fullName evidence="8">Probable lipid II flippase MurJ</fullName>
    </recommendedName>
</protein>
<feature type="transmembrane region" description="Helical" evidence="8">
    <location>
        <begin position="61"/>
        <end position="82"/>
    </location>
</feature>
<dbReference type="EMBL" id="AP012029">
    <property type="protein sequence ID" value="BAJ64617.1"/>
    <property type="molecule type" value="Genomic_DNA"/>
</dbReference>
<feature type="transmembrane region" description="Helical" evidence="8">
    <location>
        <begin position="425"/>
        <end position="444"/>
    </location>
</feature>
<evidence type="ECO:0000256" key="1">
    <source>
        <dbReference type="ARBA" id="ARBA00004651"/>
    </source>
</evidence>
<gene>
    <name evidence="8" type="primary">murJ</name>
    <name evidence="10" type="ordered locus">ANT_25910</name>
</gene>
<feature type="transmembrane region" description="Helical" evidence="8">
    <location>
        <begin position="358"/>
        <end position="380"/>
    </location>
</feature>
<evidence type="ECO:0000256" key="5">
    <source>
        <dbReference type="ARBA" id="ARBA00022984"/>
    </source>
</evidence>
<reference evidence="10 11" key="1">
    <citation type="submission" date="2010-12" db="EMBL/GenBank/DDBJ databases">
        <title>Whole genome sequence of Anaerolinea thermophila UNI-1.</title>
        <authorList>
            <person name="Narita-Yamada S."/>
            <person name="Kishi E."/>
            <person name="Watanabe Y."/>
            <person name="Takasaki K."/>
            <person name="Ankai A."/>
            <person name="Oguchi A."/>
            <person name="Fukui S."/>
            <person name="Takahashi M."/>
            <person name="Yashiro I."/>
            <person name="Hosoyama A."/>
            <person name="Sekiguchi Y."/>
            <person name="Hanada S."/>
            <person name="Fujita N."/>
        </authorList>
    </citation>
    <scope>NUCLEOTIDE SEQUENCE [LARGE SCALE GENOMIC DNA]</scope>
    <source>
        <strain evidence="11">DSM 14523 / JCM 11388 / NBRC 100420 / UNI-1</strain>
    </source>
</reference>
<evidence type="ECO:0000256" key="4">
    <source>
        <dbReference type="ARBA" id="ARBA00022960"/>
    </source>
</evidence>
<dbReference type="InterPro" id="IPR051050">
    <property type="entry name" value="Lipid_II_flippase_MurJ/MviN"/>
</dbReference>
<dbReference type="Pfam" id="PF03023">
    <property type="entry name" value="MurJ"/>
    <property type="match status" value="1"/>
</dbReference>
<evidence type="ECO:0000256" key="7">
    <source>
        <dbReference type="ARBA" id="ARBA00023136"/>
    </source>
</evidence>
<feature type="transmembrane region" description="Helical" evidence="8">
    <location>
        <begin position="168"/>
        <end position="189"/>
    </location>
</feature>
<feature type="transmembrane region" description="Helical" evidence="8">
    <location>
        <begin position="21"/>
        <end position="41"/>
    </location>
</feature>
<dbReference type="Proteomes" id="UP000008922">
    <property type="component" value="Chromosome"/>
</dbReference>
<keyword evidence="8 9" id="KW-0813">Transport</keyword>
<evidence type="ECO:0000256" key="6">
    <source>
        <dbReference type="ARBA" id="ARBA00022989"/>
    </source>
</evidence>
<dbReference type="HOGENOM" id="CLU_006797_5_2_0"/>
<feature type="transmembrane region" description="Helical" evidence="8">
    <location>
        <begin position="94"/>
        <end position="119"/>
    </location>
</feature>
<dbReference type="eggNOG" id="COG0728">
    <property type="taxonomic scope" value="Bacteria"/>
</dbReference>
<feature type="transmembrane region" description="Helical" evidence="8">
    <location>
        <begin position="246"/>
        <end position="267"/>
    </location>
</feature>
<keyword evidence="7 8" id="KW-0472">Membrane</keyword>
<dbReference type="RefSeq" id="WP_013560972.1">
    <property type="nucleotide sequence ID" value="NC_014960.1"/>
</dbReference>
<evidence type="ECO:0000256" key="8">
    <source>
        <dbReference type="HAMAP-Rule" id="MF_02078"/>
    </source>
</evidence>
<dbReference type="HAMAP" id="MF_02078">
    <property type="entry name" value="MurJ_MviN"/>
    <property type="match status" value="1"/>
</dbReference>
<keyword evidence="8 9" id="KW-0961">Cell wall biogenesis/degradation</keyword>
<keyword evidence="6 8" id="KW-1133">Transmembrane helix</keyword>
<feature type="transmembrane region" description="Helical" evidence="8">
    <location>
        <begin position="456"/>
        <end position="480"/>
    </location>
</feature>
<dbReference type="PANTHER" id="PTHR47019:SF1">
    <property type="entry name" value="LIPID II FLIPPASE MURJ"/>
    <property type="match status" value="1"/>
</dbReference>
<feature type="transmembrane region" description="Helical" evidence="8">
    <location>
        <begin position="195"/>
        <end position="214"/>
    </location>
</feature>
<keyword evidence="4 8" id="KW-0133">Cell shape</keyword>
<name>E8MZR9_ANATU</name>
<evidence type="ECO:0000256" key="2">
    <source>
        <dbReference type="ARBA" id="ARBA00022475"/>
    </source>
</evidence>
<organism evidence="10 11">
    <name type="scientific">Anaerolinea thermophila (strain DSM 14523 / JCM 11388 / NBRC 100420 / UNI-1)</name>
    <dbReference type="NCBI Taxonomy" id="926569"/>
    <lineage>
        <taxon>Bacteria</taxon>
        <taxon>Bacillati</taxon>
        <taxon>Chloroflexota</taxon>
        <taxon>Anaerolineae</taxon>
        <taxon>Anaerolineales</taxon>
        <taxon>Anaerolineaceae</taxon>
        <taxon>Anaerolinea</taxon>
    </lineage>
</organism>
<dbReference type="AlphaFoldDB" id="E8MZR9"/>
<evidence type="ECO:0000313" key="11">
    <source>
        <dbReference type="Proteomes" id="UP000008922"/>
    </source>
</evidence>
<dbReference type="FunCoup" id="E8MZR9">
    <property type="interactions" value="274"/>
</dbReference>
<comment type="pathway">
    <text evidence="8">Cell wall biogenesis; peptidoglycan biosynthesis.</text>
</comment>
<keyword evidence="3 8" id="KW-0812">Transmembrane</keyword>
<feature type="transmembrane region" description="Helical" evidence="8">
    <location>
        <begin position="392"/>
        <end position="419"/>
    </location>
</feature>
<dbReference type="GO" id="GO:0009252">
    <property type="term" value="P:peptidoglycan biosynthetic process"/>
    <property type="evidence" value="ECO:0007669"/>
    <property type="project" value="UniProtKB-UniRule"/>
</dbReference>
<keyword evidence="5 8" id="KW-0573">Peptidoglycan synthesis</keyword>
<dbReference type="STRING" id="926569.ANT_25910"/>
<proteinExistence type="inferred from homology"/>
<feature type="transmembrane region" description="Helical" evidence="8">
    <location>
        <begin position="287"/>
        <end position="306"/>
    </location>
</feature>
<keyword evidence="11" id="KW-1185">Reference proteome</keyword>
<dbReference type="InParanoid" id="E8MZR9"/>
<dbReference type="GO" id="GO:0005886">
    <property type="term" value="C:plasma membrane"/>
    <property type="evidence" value="ECO:0007669"/>
    <property type="project" value="UniProtKB-SubCell"/>
</dbReference>
<feature type="transmembrane region" description="Helical" evidence="8">
    <location>
        <begin position="139"/>
        <end position="161"/>
    </location>
</feature>
<evidence type="ECO:0000256" key="3">
    <source>
        <dbReference type="ARBA" id="ARBA00022692"/>
    </source>
</evidence>
<keyword evidence="2 8" id="KW-1003">Cell membrane</keyword>
<dbReference type="PIRSF" id="PIRSF002869">
    <property type="entry name" value="MviN"/>
    <property type="match status" value="1"/>
</dbReference>
<comment type="similarity">
    <text evidence="8 9">Belongs to the MurJ/MviN family.</text>
</comment>
<dbReference type="GO" id="GO:0008360">
    <property type="term" value="P:regulation of cell shape"/>
    <property type="evidence" value="ECO:0007669"/>
    <property type="project" value="UniProtKB-UniRule"/>
</dbReference>
<feature type="transmembrane region" description="Helical" evidence="8">
    <location>
        <begin position="318"/>
        <end position="338"/>
    </location>
</feature>
<dbReference type="GO" id="GO:0015648">
    <property type="term" value="F:lipid-linked peptidoglycan transporter activity"/>
    <property type="evidence" value="ECO:0007669"/>
    <property type="project" value="UniProtKB-UniRule"/>
</dbReference>
<sequence length="526" mass="56148">MSEIQRSPLHQIARAAGTVMSAYILVQIAGLVRGILIYRAFGTSSELDSFNAANRVAELLFNLMAGGALGSAFIPTFTGLLAKENRQRAWQLASAIATLLFLVLSAICLGVFLFAPQVVRHGLFILSPERSIGQESLTIALLRLLLPTVVIFGLSGLVMGILNAHQRFWLPALAPAMYSLGQIGGVLFLPTSMGIYRLAVGALIGSLLHLLIQFPDLLKLGGRFTPMLGVDMPEVREVGKLMAPRVLGAAVVQINFIVNTILALSLAEGSVSAVTLAFTWMLMPQAIIAQSVAIAALPTFSTQAALGKWDELRSALAGALRGVLFLSLPAAVGLILIRTPLIRLLYESGSFTAQSTKMVTWALLWYAVGLPAHCLLEVIVRAFYALHDTRTPVGVGVVAMGLNIALSFFFTALFAHMGWMPHGGLALANSLATLLEMLTLLVLLRKRLHGLEGQRVLGALTSASVGALALSGGIVLFLNTIPLPDILQVGGSAFLGLGIYGIVLVFLKVPETQVLRQFIQRKIGFS</sequence>
<dbReference type="UniPathway" id="UPA00219"/>
<accession>E8MZR9</accession>
<dbReference type="PRINTS" id="PR01806">
    <property type="entry name" value="VIRFACTRMVIN"/>
</dbReference>
<evidence type="ECO:0000256" key="9">
    <source>
        <dbReference type="PIRNR" id="PIRNR002869"/>
    </source>
</evidence>
<comment type="subcellular location">
    <subcellularLocation>
        <location evidence="1 8">Cell membrane</location>
        <topology evidence="1 8">Multi-pass membrane protein</topology>
    </subcellularLocation>
</comment>